<dbReference type="InParanoid" id="K1QSI2"/>
<dbReference type="PANTHER" id="PTHR33480:SF1">
    <property type="entry name" value="TYR RECOMBINASE DOMAIN-CONTAINING PROTEIN"/>
    <property type="match status" value="1"/>
</dbReference>
<dbReference type="EMBL" id="JH816315">
    <property type="protein sequence ID" value="EKC36558.1"/>
    <property type="molecule type" value="Genomic_DNA"/>
</dbReference>
<sequence length="172" mass="19342">MSAYDDALRGNGEKDPVILSSLNGFEKTSCKSHLRVEIKGKRGRKVPVLFTDEIKKSIDILLEAREKAGVTQPYLFSRPEISKPYRGTDCIRKFCNLAKLQNPSSITSTKLRKQLVTLAQVLNLSETSQDILAIFQGHDIRVHREFYRLPESTLQVAKVSKILLGINNGTIE</sequence>
<dbReference type="AlphaFoldDB" id="K1QSI2"/>
<reference evidence="1" key="1">
    <citation type="journal article" date="2012" name="Nature">
        <title>The oyster genome reveals stress adaptation and complexity of shell formation.</title>
        <authorList>
            <person name="Zhang G."/>
            <person name="Fang X."/>
            <person name="Guo X."/>
            <person name="Li L."/>
            <person name="Luo R."/>
            <person name="Xu F."/>
            <person name="Yang P."/>
            <person name="Zhang L."/>
            <person name="Wang X."/>
            <person name="Qi H."/>
            <person name="Xiong Z."/>
            <person name="Que H."/>
            <person name="Xie Y."/>
            <person name="Holland P.W."/>
            <person name="Paps J."/>
            <person name="Zhu Y."/>
            <person name="Wu F."/>
            <person name="Chen Y."/>
            <person name="Wang J."/>
            <person name="Peng C."/>
            <person name="Meng J."/>
            <person name="Yang L."/>
            <person name="Liu J."/>
            <person name="Wen B."/>
            <person name="Zhang N."/>
            <person name="Huang Z."/>
            <person name="Zhu Q."/>
            <person name="Feng Y."/>
            <person name="Mount A."/>
            <person name="Hedgecock D."/>
            <person name="Xu Z."/>
            <person name="Liu Y."/>
            <person name="Domazet-Loso T."/>
            <person name="Du Y."/>
            <person name="Sun X."/>
            <person name="Zhang S."/>
            <person name="Liu B."/>
            <person name="Cheng P."/>
            <person name="Jiang X."/>
            <person name="Li J."/>
            <person name="Fan D."/>
            <person name="Wang W."/>
            <person name="Fu W."/>
            <person name="Wang T."/>
            <person name="Wang B."/>
            <person name="Zhang J."/>
            <person name="Peng Z."/>
            <person name="Li Y."/>
            <person name="Li N."/>
            <person name="Wang J."/>
            <person name="Chen M."/>
            <person name="He Y."/>
            <person name="Tan F."/>
            <person name="Song X."/>
            <person name="Zheng Q."/>
            <person name="Huang R."/>
            <person name="Yang H."/>
            <person name="Du X."/>
            <person name="Chen L."/>
            <person name="Yang M."/>
            <person name="Gaffney P.M."/>
            <person name="Wang S."/>
            <person name="Luo L."/>
            <person name="She Z."/>
            <person name="Ming Y."/>
            <person name="Huang W."/>
            <person name="Zhang S."/>
            <person name="Huang B."/>
            <person name="Zhang Y."/>
            <person name="Qu T."/>
            <person name="Ni P."/>
            <person name="Miao G."/>
            <person name="Wang J."/>
            <person name="Wang Q."/>
            <person name="Steinberg C.E."/>
            <person name="Wang H."/>
            <person name="Li N."/>
            <person name="Qian L."/>
            <person name="Zhang G."/>
            <person name="Li Y."/>
            <person name="Yang H."/>
            <person name="Liu X."/>
            <person name="Wang J."/>
            <person name="Yin Y."/>
            <person name="Wang J."/>
        </authorList>
    </citation>
    <scope>NUCLEOTIDE SEQUENCE [LARGE SCALE GENOMIC DNA]</scope>
    <source>
        <strain evidence="1">05x7-T-G4-1.051#20</strain>
    </source>
</reference>
<evidence type="ECO:0000313" key="1">
    <source>
        <dbReference type="EMBL" id="EKC36558.1"/>
    </source>
</evidence>
<dbReference type="HOGENOM" id="CLU_1556778_0_0_1"/>
<organism evidence="1">
    <name type="scientific">Magallana gigas</name>
    <name type="common">Pacific oyster</name>
    <name type="synonym">Crassostrea gigas</name>
    <dbReference type="NCBI Taxonomy" id="29159"/>
    <lineage>
        <taxon>Eukaryota</taxon>
        <taxon>Metazoa</taxon>
        <taxon>Spiralia</taxon>
        <taxon>Lophotrochozoa</taxon>
        <taxon>Mollusca</taxon>
        <taxon>Bivalvia</taxon>
        <taxon>Autobranchia</taxon>
        <taxon>Pteriomorphia</taxon>
        <taxon>Ostreida</taxon>
        <taxon>Ostreoidea</taxon>
        <taxon>Ostreidae</taxon>
        <taxon>Magallana</taxon>
    </lineage>
</organism>
<name>K1QSI2_MAGGI</name>
<gene>
    <name evidence="1" type="ORF">CGI_10020103</name>
</gene>
<accession>K1QSI2</accession>
<proteinExistence type="predicted"/>
<protein>
    <submittedName>
        <fullName evidence="1">Uncharacterized protein</fullName>
    </submittedName>
</protein>
<dbReference type="PANTHER" id="PTHR33480">
    <property type="entry name" value="SET DOMAIN-CONTAINING PROTEIN-RELATED"/>
    <property type="match status" value="1"/>
</dbReference>